<organism evidence="2">
    <name type="scientific">viral metagenome</name>
    <dbReference type="NCBI Taxonomy" id="1070528"/>
    <lineage>
        <taxon>unclassified sequences</taxon>
        <taxon>metagenomes</taxon>
        <taxon>organismal metagenomes</taxon>
    </lineage>
</organism>
<accession>A0A6M3JF07</accession>
<gene>
    <name evidence="3" type="ORF">MM415A00290_0015</name>
    <name evidence="2" type="ORF">MM415B00199_0016</name>
</gene>
<sequence length="110" mass="12842">MMDVNANVILNIVTLVATAVLIPSLGWWLARLIRERDKLNEKNLELWHERARERHVNLIQQLTSLDDCMRSVKRAVSEKVDLSYCDRISAEKWARINKHSHDDRGNVIIL</sequence>
<reference evidence="2" key="1">
    <citation type="submission" date="2020-03" db="EMBL/GenBank/DDBJ databases">
        <title>The deep terrestrial virosphere.</title>
        <authorList>
            <person name="Holmfeldt K."/>
            <person name="Nilsson E."/>
            <person name="Simone D."/>
            <person name="Lopez-Fernandez M."/>
            <person name="Wu X."/>
            <person name="de Brujin I."/>
            <person name="Lundin D."/>
            <person name="Andersson A."/>
            <person name="Bertilsson S."/>
            <person name="Dopson M."/>
        </authorList>
    </citation>
    <scope>NUCLEOTIDE SEQUENCE</scope>
    <source>
        <strain evidence="3">MM415A00290</strain>
        <strain evidence="2">MM415B00199</strain>
    </source>
</reference>
<name>A0A6M3JF07_9ZZZZ</name>
<dbReference type="EMBL" id="MT141573">
    <property type="protein sequence ID" value="QJA67561.1"/>
    <property type="molecule type" value="Genomic_DNA"/>
</dbReference>
<dbReference type="AlphaFoldDB" id="A0A6M3JF07"/>
<evidence type="ECO:0000256" key="1">
    <source>
        <dbReference type="SAM" id="Phobius"/>
    </source>
</evidence>
<protein>
    <submittedName>
        <fullName evidence="2">Uncharacterized protein</fullName>
    </submittedName>
</protein>
<evidence type="ECO:0000313" key="2">
    <source>
        <dbReference type="EMBL" id="QJA67561.1"/>
    </source>
</evidence>
<keyword evidence="1" id="KW-0472">Membrane</keyword>
<dbReference type="EMBL" id="MT142509">
    <property type="protein sequence ID" value="QJA83363.1"/>
    <property type="molecule type" value="Genomic_DNA"/>
</dbReference>
<feature type="transmembrane region" description="Helical" evidence="1">
    <location>
        <begin position="6"/>
        <end position="30"/>
    </location>
</feature>
<proteinExistence type="predicted"/>
<keyword evidence="1" id="KW-0812">Transmembrane</keyword>
<keyword evidence="1" id="KW-1133">Transmembrane helix</keyword>
<evidence type="ECO:0000313" key="3">
    <source>
        <dbReference type="EMBL" id="QJA83363.1"/>
    </source>
</evidence>